<dbReference type="SUPFAM" id="SSF49899">
    <property type="entry name" value="Concanavalin A-like lectins/glucanases"/>
    <property type="match status" value="1"/>
</dbReference>
<dbReference type="InterPro" id="IPR001841">
    <property type="entry name" value="Znf_RING"/>
</dbReference>
<dbReference type="PRINTS" id="PR01407">
    <property type="entry name" value="BUTYPHLNCDUF"/>
</dbReference>
<dbReference type="PROSITE" id="PS50089">
    <property type="entry name" value="ZF_RING_2"/>
    <property type="match status" value="1"/>
</dbReference>
<dbReference type="SMART" id="SM00184">
    <property type="entry name" value="RING"/>
    <property type="match status" value="1"/>
</dbReference>
<keyword evidence="11" id="KW-1185">Reference proteome</keyword>
<dbReference type="Gene3D" id="3.30.160.60">
    <property type="entry name" value="Classic Zinc Finger"/>
    <property type="match status" value="1"/>
</dbReference>
<dbReference type="GeneTree" id="ENSGT01150000286950"/>
<reference evidence="10" key="2">
    <citation type="submission" date="2025-08" db="UniProtKB">
        <authorList>
            <consortium name="Ensembl"/>
        </authorList>
    </citation>
    <scope>IDENTIFICATION</scope>
</reference>
<dbReference type="Proteomes" id="UP000265040">
    <property type="component" value="Chromosome 22"/>
</dbReference>
<protein>
    <recommendedName>
        <fullName evidence="12">Tripartite motif-containing protein 16-like</fullName>
    </recommendedName>
</protein>
<accession>A0A3Q1HTF6</accession>
<feature type="domain" description="RING-type" evidence="7">
    <location>
        <begin position="15"/>
        <end position="58"/>
    </location>
</feature>
<dbReference type="Gene3D" id="2.60.120.920">
    <property type="match status" value="1"/>
</dbReference>
<dbReference type="Pfam" id="PF13765">
    <property type="entry name" value="PRY"/>
    <property type="match status" value="1"/>
</dbReference>
<dbReference type="Pfam" id="PF15227">
    <property type="entry name" value="zf-C3HC4_4"/>
    <property type="match status" value="1"/>
</dbReference>
<dbReference type="InterPro" id="IPR013083">
    <property type="entry name" value="Znf_RING/FYVE/PHD"/>
</dbReference>
<evidence type="ECO:0000256" key="5">
    <source>
        <dbReference type="ARBA" id="ARBA00022859"/>
    </source>
</evidence>
<evidence type="ECO:0000256" key="6">
    <source>
        <dbReference type="PROSITE-ProRule" id="PRU00024"/>
    </source>
</evidence>
<dbReference type="PROSITE" id="PS00518">
    <property type="entry name" value="ZF_RING_1"/>
    <property type="match status" value="1"/>
</dbReference>
<keyword evidence="2" id="KW-0479">Metal-binding</keyword>
<dbReference type="InterPro" id="IPR051051">
    <property type="entry name" value="E3_ubiq-ligase_TRIM/RNF"/>
</dbReference>
<dbReference type="InterPro" id="IPR003879">
    <property type="entry name" value="Butyrophylin_SPRY"/>
</dbReference>
<dbReference type="Gene3D" id="4.10.830.40">
    <property type="match status" value="1"/>
</dbReference>
<dbReference type="AlphaFoldDB" id="A0A3Q1HTF6"/>
<evidence type="ECO:0000256" key="2">
    <source>
        <dbReference type="ARBA" id="ARBA00022723"/>
    </source>
</evidence>
<dbReference type="PROSITE" id="PS50119">
    <property type="entry name" value="ZF_BBOX"/>
    <property type="match status" value="1"/>
</dbReference>
<evidence type="ECO:0008006" key="12">
    <source>
        <dbReference type="Google" id="ProtNLM"/>
    </source>
</evidence>
<evidence type="ECO:0000256" key="1">
    <source>
        <dbReference type="ARBA" id="ARBA00022588"/>
    </source>
</evidence>
<dbReference type="Pfam" id="PF00622">
    <property type="entry name" value="SPRY"/>
    <property type="match status" value="1"/>
</dbReference>
<dbReference type="CDD" id="cd16040">
    <property type="entry name" value="SPRY_PRY_SNTX"/>
    <property type="match status" value="1"/>
</dbReference>
<dbReference type="PROSITE" id="PS50188">
    <property type="entry name" value="B302_SPRY"/>
    <property type="match status" value="1"/>
</dbReference>
<dbReference type="InterPro" id="IPR000315">
    <property type="entry name" value="Znf_B-box"/>
</dbReference>
<evidence type="ECO:0000259" key="8">
    <source>
        <dbReference type="PROSITE" id="PS50119"/>
    </source>
</evidence>
<evidence type="ECO:0000256" key="3">
    <source>
        <dbReference type="ARBA" id="ARBA00022771"/>
    </source>
</evidence>
<dbReference type="STRING" id="64144.ENSATEP00000008353"/>
<evidence type="ECO:0000313" key="10">
    <source>
        <dbReference type="Ensembl" id="ENSATEP00000008353.2"/>
    </source>
</evidence>
<dbReference type="SMART" id="SM00336">
    <property type="entry name" value="BBOX"/>
    <property type="match status" value="1"/>
</dbReference>
<evidence type="ECO:0000259" key="9">
    <source>
        <dbReference type="PROSITE" id="PS50188"/>
    </source>
</evidence>
<name>A0A3Q1HTF6_ANATE</name>
<keyword evidence="3 6" id="KW-0863">Zinc-finger</keyword>
<dbReference type="Ensembl" id="ENSATET00000008502.2">
    <property type="protein sequence ID" value="ENSATEP00000008353.2"/>
    <property type="gene ID" value="ENSATEG00000005869.2"/>
</dbReference>
<dbReference type="GO" id="GO:0008270">
    <property type="term" value="F:zinc ion binding"/>
    <property type="evidence" value="ECO:0007669"/>
    <property type="project" value="UniProtKB-KW"/>
</dbReference>
<evidence type="ECO:0000256" key="4">
    <source>
        <dbReference type="ARBA" id="ARBA00022833"/>
    </source>
</evidence>
<sequence length="425" mass="48065">MAQGGIQLEHEKLCCSICLDLLKDPVTIPCGHSYCMNCIESCWDEEAPKQTHSCPQCRQTFTLRPALVKNTLLADLVEDLKKTGLQAAPADHCYAGPEDVSCDFCTGRKRKATKSCLQCLVSSCELHLQPHYDIAPLKKHKLVRPSANVKEKVCSHHKEVMKIFCRTDQQCICYLCLMNEHKTPDSPTITIHPLHYFEDVMTAVSVAKDKLEHTLLEEWTRISKMETEMDFLLPQAEPKTRTEFLKYAQQITLDLNTAHTEVSLSKGNRKATNMEVFQLYPSHPDRFTDMFQVLSNESLSRRCYWEVEWSGGGVSVAVAYKSLNRTGDDSRFGTNDKSWALERSFSGDYHLKHDNITASISGPQSSKVGVYLDHRAGTLSFYSVSETMTLLHRVRTTFTQPLYAGICVDYFGSTAELCELNNFCS</sequence>
<dbReference type="SUPFAM" id="SSF57850">
    <property type="entry name" value="RING/U-box"/>
    <property type="match status" value="1"/>
</dbReference>
<evidence type="ECO:0000313" key="11">
    <source>
        <dbReference type="Proteomes" id="UP000265040"/>
    </source>
</evidence>
<dbReference type="InterPro" id="IPR013320">
    <property type="entry name" value="ConA-like_dom_sf"/>
</dbReference>
<dbReference type="InterPro" id="IPR001870">
    <property type="entry name" value="B30.2/SPRY"/>
</dbReference>
<dbReference type="InterPro" id="IPR006574">
    <property type="entry name" value="PRY"/>
</dbReference>
<dbReference type="Gene3D" id="3.30.40.10">
    <property type="entry name" value="Zinc/RING finger domain, C3HC4 (zinc finger)"/>
    <property type="match status" value="1"/>
</dbReference>
<dbReference type="SMART" id="SM00589">
    <property type="entry name" value="PRY"/>
    <property type="match status" value="1"/>
</dbReference>
<dbReference type="SMART" id="SM00449">
    <property type="entry name" value="SPRY"/>
    <property type="match status" value="1"/>
</dbReference>
<dbReference type="Pfam" id="PF00643">
    <property type="entry name" value="zf-B_box"/>
    <property type="match status" value="1"/>
</dbReference>
<dbReference type="PANTHER" id="PTHR25465:SF5">
    <property type="entry name" value="E3 UBIQUITIN_ISG15 LIGASE TRIM25-RELATED"/>
    <property type="match status" value="1"/>
</dbReference>
<dbReference type="CDD" id="cd19769">
    <property type="entry name" value="Bbox2_TRIM16-like"/>
    <property type="match status" value="1"/>
</dbReference>
<dbReference type="InParanoid" id="A0A3Q1HTF6"/>
<feature type="domain" description="B box-type" evidence="8">
    <location>
        <begin position="149"/>
        <end position="183"/>
    </location>
</feature>
<evidence type="ECO:0000259" key="7">
    <source>
        <dbReference type="PROSITE" id="PS50089"/>
    </source>
</evidence>
<dbReference type="GO" id="GO:0045087">
    <property type="term" value="P:innate immune response"/>
    <property type="evidence" value="ECO:0007669"/>
    <property type="project" value="UniProtKB-KW"/>
</dbReference>
<organism evidence="10 11">
    <name type="scientific">Anabas testudineus</name>
    <name type="common">Climbing perch</name>
    <name type="synonym">Anthias testudineus</name>
    <dbReference type="NCBI Taxonomy" id="64144"/>
    <lineage>
        <taxon>Eukaryota</taxon>
        <taxon>Metazoa</taxon>
        <taxon>Chordata</taxon>
        <taxon>Craniata</taxon>
        <taxon>Vertebrata</taxon>
        <taxon>Euteleostomi</taxon>
        <taxon>Actinopterygii</taxon>
        <taxon>Neopterygii</taxon>
        <taxon>Teleostei</taxon>
        <taxon>Neoteleostei</taxon>
        <taxon>Acanthomorphata</taxon>
        <taxon>Anabantaria</taxon>
        <taxon>Anabantiformes</taxon>
        <taxon>Anabantoidei</taxon>
        <taxon>Anabantidae</taxon>
        <taxon>Anabas</taxon>
    </lineage>
</organism>
<dbReference type="InterPro" id="IPR043136">
    <property type="entry name" value="B30.2/SPRY_sf"/>
</dbReference>
<reference evidence="10" key="1">
    <citation type="submission" date="2021-04" db="EMBL/GenBank/DDBJ databases">
        <authorList>
            <consortium name="Wellcome Sanger Institute Data Sharing"/>
        </authorList>
    </citation>
    <scope>NUCLEOTIDE SEQUENCE [LARGE SCALE GENOMIC DNA]</scope>
</reference>
<dbReference type="PANTHER" id="PTHR25465">
    <property type="entry name" value="B-BOX DOMAIN CONTAINING"/>
    <property type="match status" value="1"/>
</dbReference>
<dbReference type="InterPro" id="IPR003877">
    <property type="entry name" value="SPRY_dom"/>
</dbReference>
<keyword evidence="5" id="KW-0391">Immunity</keyword>
<keyword evidence="4" id="KW-0862">Zinc</keyword>
<reference evidence="10" key="3">
    <citation type="submission" date="2025-09" db="UniProtKB">
        <authorList>
            <consortium name="Ensembl"/>
        </authorList>
    </citation>
    <scope>IDENTIFICATION</scope>
</reference>
<dbReference type="SUPFAM" id="SSF57845">
    <property type="entry name" value="B-box zinc-binding domain"/>
    <property type="match status" value="1"/>
</dbReference>
<dbReference type="GO" id="GO:0005737">
    <property type="term" value="C:cytoplasm"/>
    <property type="evidence" value="ECO:0007669"/>
    <property type="project" value="UniProtKB-ARBA"/>
</dbReference>
<feature type="domain" description="B30.2/SPRY" evidence="9">
    <location>
        <begin position="231"/>
        <end position="424"/>
    </location>
</feature>
<dbReference type="OrthoDB" id="6105938at2759"/>
<proteinExistence type="predicted"/>
<dbReference type="InterPro" id="IPR017907">
    <property type="entry name" value="Znf_RING_CS"/>
</dbReference>
<keyword evidence="1" id="KW-0399">Innate immunity</keyword>